<evidence type="ECO:0000313" key="1">
    <source>
        <dbReference type="EMBL" id="UPW41081.1"/>
    </source>
</evidence>
<proteinExistence type="predicted"/>
<organism evidence="1">
    <name type="scientific">Sigmofec virus UA08Rod_5594</name>
    <dbReference type="NCBI Taxonomy" id="2929430"/>
    <lineage>
        <taxon>Viruses</taxon>
        <taxon>Monodnaviria</taxon>
        <taxon>Sangervirae</taxon>
        <taxon>Phixviricota</taxon>
        <taxon>Malgrandaviricetes</taxon>
        <taxon>Petitvirales</taxon>
        <taxon>Microviridae</taxon>
    </lineage>
</organism>
<protein>
    <submittedName>
        <fullName evidence="1">Uncharacterized protein</fullName>
    </submittedName>
</protein>
<sequence>MNYARYYDIYITAGNQTYKTLVVPDYMLECVFAYWCSVLSDFEVQVVPLPSETDGSLRAEPSGDNPIIATFSDYDYILVVE</sequence>
<reference evidence="1" key="1">
    <citation type="submission" date="2022-02" db="EMBL/GenBank/DDBJ databases">
        <title>Towards deciphering the DNA virus diversity associated with rodent species in the families Cricetidae and Heteromyidae.</title>
        <authorList>
            <person name="Lund M."/>
            <person name="Larsen B.B."/>
            <person name="Gryseels S."/>
            <person name="Kraberger S."/>
            <person name="Rowsey D.M."/>
            <person name="Steger L."/>
            <person name="Yule K.M."/>
            <person name="Upham N.S."/>
            <person name="Worobey M."/>
            <person name="Van Doorslaer K."/>
            <person name="Varsani A."/>
        </authorList>
    </citation>
    <scope>NUCLEOTIDE SEQUENCE</scope>
    <source>
        <strain evidence="1">UA08Rod_5594</strain>
    </source>
</reference>
<accession>A0A976R596</accession>
<dbReference type="EMBL" id="OM869541">
    <property type="protein sequence ID" value="UPW41081.1"/>
    <property type="molecule type" value="Genomic_DNA"/>
</dbReference>
<name>A0A976R596_9VIRU</name>